<dbReference type="EMBL" id="BMQL01000050">
    <property type="protein sequence ID" value="GGR30706.1"/>
    <property type="molecule type" value="Genomic_DNA"/>
</dbReference>
<dbReference type="CDD" id="cd17933">
    <property type="entry name" value="DEXSc_RecD-like"/>
    <property type="match status" value="1"/>
</dbReference>
<dbReference type="Gene3D" id="3.40.50.300">
    <property type="entry name" value="P-loop containing nucleotide triphosphate hydrolases"/>
    <property type="match status" value="2"/>
</dbReference>
<evidence type="ECO:0000259" key="3">
    <source>
        <dbReference type="SMART" id="SM00382"/>
    </source>
</evidence>
<organism evidence="4 5">
    <name type="scientific">Deinococcus ruber</name>
    <dbReference type="NCBI Taxonomy" id="1848197"/>
    <lineage>
        <taxon>Bacteria</taxon>
        <taxon>Thermotogati</taxon>
        <taxon>Deinococcota</taxon>
        <taxon>Deinococci</taxon>
        <taxon>Deinococcales</taxon>
        <taxon>Deinococcaceae</taxon>
        <taxon>Deinococcus</taxon>
    </lineage>
</organism>
<dbReference type="InterPro" id="IPR027417">
    <property type="entry name" value="P-loop_NTPase"/>
</dbReference>
<keyword evidence="4" id="KW-0347">Helicase</keyword>
<dbReference type="InterPro" id="IPR029493">
    <property type="entry name" value="RecD2-like_HHH"/>
</dbReference>
<feature type="domain" description="AAA+ ATPase" evidence="3">
    <location>
        <begin position="309"/>
        <end position="443"/>
    </location>
</feature>
<dbReference type="RefSeq" id="WP_189092938.1">
    <property type="nucleotide sequence ID" value="NZ_BMQL01000050.1"/>
</dbReference>
<dbReference type="PANTHER" id="PTHR43788">
    <property type="entry name" value="DNA2/NAM7 HELICASE FAMILY MEMBER"/>
    <property type="match status" value="1"/>
</dbReference>
<dbReference type="InterPro" id="IPR003593">
    <property type="entry name" value="AAA+_ATPase"/>
</dbReference>
<name>A0A918CKY8_9DEIO</name>
<accession>A0A918CKY8</accession>
<dbReference type="SMART" id="SM00382">
    <property type="entry name" value="AAA"/>
    <property type="match status" value="1"/>
</dbReference>
<keyword evidence="4" id="KW-0378">Hydrolase</keyword>
<keyword evidence="1" id="KW-0547">Nucleotide-binding</keyword>
<dbReference type="GO" id="GO:0009338">
    <property type="term" value="C:exodeoxyribonuclease V complex"/>
    <property type="evidence" value="ECO:0007669"/>
    <property type="project" value="TreeGrafter"/>
</dbReference>
<dbReference type="CDD" id="cd18809">
    <property type="entry name" value="SF1_C_RecD"/>
    <property type="match status" value="1"/>
</dbReference>
<evidence type="ECO:0000256" key="1">
    <source>
        <dbReference type="ARBA" id="ARBA00022741"/>
    </source>
</evidence>
<dbReference type="PANTHER" id="PTHR43788:SF6">
    <property type="entry name" value="DNA HELICASE B"/>
    <property type="match status" value="1"/>
</dbReference>
<dbReference type="Pfam" id="PF13604">
    <property type="entry name" value="AAA_30"/>
    <property type="match status" value="1"/>
</dbReference>
<keyword evidence="2" id="KW-0067">ATP-binding</keyword>
<dbReference type="GO" id="GO:0006310">
    <property type="term" value="P:DNA recombination"/>
    <property type="evidence" value="ECO:0007669"/>
    <property type="project" value="TreeGrafter"/>
</dbReference>
<keyword evidence="5" id="KW-1185">Reference proteome</keyword>
<dbReference type="SUPFAM" id="SSF52540">
    <property type="entry name" value="P-loop containing nucleoside triphosphate hydrolases"/>
    <property type="match status" value="1"/>
</dbReference>
<dbReference type="InterPro" id="IPR050534">
    <property type="entry name" value="Coronavir_polyprotein_1ab"/>
</dbReference>
<dbReference type="InterPro" id="IPR027785">
    <property type="entry name" value="UvrD-like_helicase_C"/>
</dbReference>
<comment type="caution">
    <text evidence="4">The sequence shown here is derived from an EMBL/GenBank/DDBJ whole genome shotgun (WGS) entry which is preliminary data.</text>
</comment>
<sequence>MPPAAPTTVTGQVQRVWRTQLGEEGCVLQLADKQHLTLYGPLPPLKRGQCLQAEIQGNTILKATRMIQEWEIAWAFYSQLSGFARASAQKIVSLLGDDTHMMITQQASLLDGVKGIPASGVRAMQEHARRQGRFYTTLKELAALGLFPEHAQRLIRREGAGAPRVFQDNPFLAVRFDIPLRVIDHAAAVQGLSSFDPRRGPALAFELVQRATTEHGHTCLPEHVLKLDLREHHALEDDEAQTALEQAVQHELLVCARTTYALPEQHHTERRLADDLARLFTAPLPILPLPSSFPLLTDEQRAAVQLACTCALTVITGGPGTGKTTTLKALLDTLDLAGLTTVLCAPTGKAASRMQQSTGRDATTLHRLLSYDGDQFSNGVLPFDAVVVDEVSMASNALLGALLRSVPTGARVILVGDEDQLPPIDPGHPLAALIRTLPTARLTRTHRQAQDSPILALAQLLISGEKPAGTGVPFHAADTTADLVQLVEAQMTPAGPPMILTAGRAGPLGVDALNTALQAALNPGTGAFRVGDPVLITRNDHALGLMNGMTGRVLTVTPQFTCEFDGQPYELSLSIPISLAYAMTIHRSQGSEWDRVIVVLSDDHTRLLSRQLAYTAVTRAKRDLTAAGQRSAWNRAAMTGAARCFSQLEALLRE</sequence>
<evidence type="ECO:0000313" key="4">
    <source>
        <dbReference type="EMBL" id="GGR30706.1"/>
    </source>
</evidence>
<dbReference type="Proteomes" id="UP000603865">
    <property type="component" value="Unassembled WGS sequence"/>
</dbReference>
<evidence type="ECO:0000313" key="5">
    <source>
        <dbReference type="Proteomes" id="UP000603865"/>
    </source>
</evidence>
<reference evidence="4" key="1">
    <citation type="journal article" date="2014" name="Int. J. Syst. Evol. Microbiol.">
        <title>Complete genome sequence of Corynebacterium casei LMG S-19264T (=DSM 44701T), isolated from a smear-ripened cheese.</title>
        <authorList>
            <consortium name="US DOE Joint Genome Institute (JGI-PGF)"/>
            <person name="Walter F."/>
            <person name="Albersmeier A."/>
            <person name="Kalinowski J."/>
            <person name="Ruckert C."/>
        </authorList>
    </citation>
    <scope>NUCLEOTIDE SEQUENCE</scope>
    <source>
        <strain evidence="4">JCM 31311</strain>
    </source>
</reference>
<proteinExistence type="predicted"/>
<dbReference type="GO" id="GO:0017116">
    <property type="term" value="F:single-stranded DNA helicase activity"/>
    <property type="evidence" value="ECO:0007669"/>
    <property type="project" value="TreeGrafter"/>
</dbReference>
<dbReference type="Gene3D" id="2.30.30.940">
    <property type="match status" value="1"/>
</dbReference>
<dbReference type="Pfam" id="PF13538">
    <property type="entry name" value="UvrD_C_2"/>
    <property type="match status" value="1"/>
</dbReference>
<dbReference type="AlphaFoldDB" id="A0A918CKY8"/>
<dbReference type="GO" id="GO:0005524">
    <property type="term" value="F:ATP binding"/>
    <property type="evidence" value="ECO:0007669"/>
    <property type="project" value="UniProtKB-KW"/>
</dbReference>
<gene>
    <name evidence="4" type="primary">recD2</name>
    <name evidence="4" type="ORF">GCM10008957_46820</name>
</gene>
<reference evidence="4" key="2">
    <citation type="submission" date="2020-09" db="EMBL/GenBank/DDBJ databases">
        <authorList>
            <person name="Sun Q."/>
            <person name="Ohkuma M."/>
        </authorList>
    </citation>
    <scope>NUCLEOTIDE SEQUENCE</scope>
    <source>
        <strain evidence="4">JCM 31311</strain>
    </source>
</reference>
<evidence type="ECO:0000256" key="2">
    <source>
        <dbReference type="ARBA" id="ARBA00022840"/>
    </source>
</evidence>
<dbReference type="Gene3D" id="1.10.10.2220">
    <property type="match status" value="1"/>
</dbReference>
<dbReference type="Pfam" id="PF14490">
    <property type="entry name" value="HHH_RecD2"/>
    <property type="match status" value="1"/>
</dbReference>
<protein>
    <submittedName>
        <fullName evidence="4">ATP-dependent RecD-like DNA helicase</fullName>
    </submittedName>
</protein>